<protein>
    <submittedName>
        <fullName evidence="1">Uncharacterized protein</fullName>
    </submittedName>
</protein>
<gene>
    <name evidence="1" type="ORF">BC936DRAFT_139830</name>
</gene>
<dbReference type="AlphaFoldDB" id="A0A433B945"/>
<name>A0A433B945_9FUNG</name>
<keyword evidence="2" id="KW-1185">Reference proteome</keyword>
<dbReference type="Proteomes" id="UP000268093">
    <property type="component" value="Unassembled WGS sequence"/>
</dbReference>
<reference evidence="1 2" key="1">
    <citation type="journal article" date="2018" name="New Phytol.">
        <title>Phylogenomics of Endogonaceae and evolution of mycorrhizas within Mucoromycota.</title>
        <authorList>
            <person name="Chang Y."/>
            <person name="Desiro A."/>
            <person name="Na H."/>
            <person name="Sandor L."/>
            <person name="Lipzen A."/>
            <person name="Clum A."/>
            <person name="Barry K."/>
            <person name="Grigoriev I.V."/>
            <person name="Martin F.M."/>
            <person name="Stajich J.E."/>
            <person name="Smith M.E."/>
            <person name="Bonito G."/>
            <person name="Spatafora J.W."/>
        </authorList>
    </citation>
    <scope>NUCLEOTIDE SEQUENCE [LARGE SCALE GENOMIC DNA]</scope>
    <source>
        <strain evidence="1 2">GMNB39</strain>
    </source>
</reference>
<evidence type="ECO:0000313" key="1">
    <source>
        <dbReference type="EMBL" id="RUP12276.1"/>
    </source>
</evidence>
<accession>A0A433B945</accession>
<comment type="caution">
    <text evidence="1">The sequence shown here is derived from an EMBL/GenBank/DDBJ whole genome shotgun (WGS) entry which is preliminary data.</text>
</comment>
<evidence type="ECO:0000313" key="2">
    <source>
        <dbReference type="Proteomes" id="UP000268093"/>
    </source>
</evidence>
<dbReference type="EMBL" id="RBNI01015897">
    <property type="protein sequence ID" value="RUP12276.1"/>
    <property type="molecule type" value="Genomic_DNA"/>
</dbReference>
<organism evidence="1 2">
    <name type="scientific">Jimgerdemannia flammicorona</name>
    <dbReference type="NCBI Taxonomy" id="994334"/>
    <lineage>
        <taxon>Eukaryota</taxon>
        <taxon>Fungi</taxon>
        <taxon>Fungi incertae sedis</taxon>
        <taxon>Mucoromycota</taxon>
        <taxon>Mucoromycotina</taxon>
        <taxon>Endogonomycetes</taxon>
        <taxon>Endogonales</taxon>
        <taxon>Endogonaceae</taxon>
        <taxon>Jimgerdemannia</taxon>
    </lineage>
</organism>
<sequence>MSSRRSPSPVSDPPYRCVCGQMVTPFTTESQYHHRSCHPPVQTTQVHSQKQKALPQPARVINYCWCGRDDSVTHMHSQGELDRQFDSEYRDT</sequence>
<proteinExistence type="predicted"/>